<dbReference type="Proteomes" id="UP000196531">
    <property type="component" value="Unassembled WGS sequence"/>
</dbReference>
<evidence type="ECO:0000313" key="8">
    <source>
        <dbReference type="Proteomes" id="UP000196531"/>
    </source>
</evidence>
<organism evidence="7 8">
    <name type="scientific">Halobacteriovorax marinus</name>
    <dbReference type="NCBI Taxonomy" id="97084"/>
    <lineage>
        <taxon>Bacteria</taxon>
        <taxon>Pseudomonadati</taxon>
        <taxon>Bdellovibrionota</taxon>
        <taxon>Bacteriovoracia</taxon>
        <taxon>Bacteriovoracales</taxon>
        <taxon>Halobacteriovoraceae</taxon>
        <taxon>Halobacteriovorax</taxon>
    </lineage>
</organism>
<accession>A0A1Y5F5X3</accession>
<gene>
    <name evidence="7" type="ORF">A9Q84_21860</name>
</gene>
<dbReference type="Pfam" id="PF00160">
    <property type="entry name" value="Pro_isomerase"/>
    <property type="match status" value="1"/>
</dbReference>
<comment type="function">
    <text evidence="1 5">PPIases accelerate the folding of proteins. It catalyzes the cis-trans isomerization of proline imidic peptide bonds in oligopeptides.</text>
</comment>
<dbReference type="PANTHER" id="PTHR45625:SF4">
    <property type="entry name" value="PEPTIDYLPROLYL ISOMERASE DOMAIN AND WD REPEAT-CONTAINING PROTEIN 1"/>
    <property type="match status" value="1"/>
</dbReference>
<sequence>MAKDLKVDENNLSHAQVLIRTAKGNIVFKLYPKEAPNTVTRFIALVQSGFYDGLKFHRVHPNFLIQMGDPSGTGKGGSGEKLKAEFNKLQHIKGTVAMARKPEDEDSADSQFYITLTTLAHLDGNYTVFGQVIEGLDVLDNITLNDKVITISLQL</sequence>
<comment type="catalytic activity">
    <reaction evidence="5">
        <text>[protein]-peptidylproline (omega=180) = [protein]-peptidylproline (omega=0)</text>
        <dbReference type="Rhea" id="RHEA:16237"/>
        <dbReference type="Rhea" id="RHEA-COMP:10747"/>
        <dbReference type="Rhea" id="RHEA-COMP:10748"/>
        <dbReference type="ChEBI" id="CHEBI:83833"/>
        <dbReference type="ChEBI" id="CHEBI:83834"/>
        <dbReference type="EC" id="5.2.1.8"/>
    </reaction>
</comment>
<evidence type="ECO:0000256" key="1">
    <source>
        <dbReference type="ARBA" id="ARBA00002388"/>
    </source>
</evidence>
<dbReference type="PROSITE" id="PS50072">
    <property type="entry name" value="CSA_PPIASE_2"/>
    <property type="match status" value="1"/>
</dbReference>
<dbReference type="EMBL" id="MAAO01000016">
    <property type="protein sequence ID" value="OUR93162.1"/>
    <property type="molecule type" value="Genomic_DNA"/>
</dbReference>
<dbReference type="AlphaFoldDB" id="A0A1Y5F5X3"/>
<dbReference type="PANTHER" id="PTHR45625">
    <property type="entry name" value="PEPTIDYL-PROLYL CIS-TRANS ISOMERASE-RELATED"/>
    <property type="match status" value="1"/>
</dbReference>
<dbReference type="InterPro" id="IPR044666">
    <property type="entry name" value="Cyclophilin_A-like"/>
</dbReference>
<evidence type="ECO:0000313" key="7">
    <source>
        <dbReference type="EMBL" id="OUR93162.1"/>
    </source>
</evidence>
<dbReference type="InterPro" id="IPR024936">
    <property type="entry name" value="Cyclophilin-type_PPIase"/>
</dbReference>
<dbReference type="EC" id="5.2.1.8" evidence="5"/>
<dbReference type="Gene3D" id="2.40.100.10">
    <property type="entry name" value="Cyclophilin-like"/>
    <property type="match status" value="1"/>
</dbReference>
<dbReference type="InterPro" id="IPR029000">
    <property type="entry name" value="Cyclophilin-like_dom_sf"/>
</dbReference>
<proteinExistence type="inferred from homology"/>
<evidence type="ECO:0000256" key="3">
    <source>
        <dbReference type="ARBA" id="ARBA00023110"/>
    </source>
</evidence>
<protein>
    <recommendedName>
        <fullName evidence="5">Peptidyl-prolyl cis-trans isomerase</fullName>
        <shortName evidence="5">PPIase</shortName>
        <ecNumber evidence="5">5.2.1.8</ecNumber>
    </recommendedName>
</protein>
<dbReference type="CDD" id="cd00317">
    <property type="entry name" value="cyclophilin"/>
    <property type="match status" value="1"/>
</dbReference>
<comment type="caution">
    <text evidence="7">The sequence shown here is derived from an EMBL/GenBank/DDBJ whole genome shotgun (WGS) entry which is preliminary data.</text>
</comment>
<evidence type="ECO:0000256" key="4">
    <source>
        <dbReference type="ARBA" id="ARBA00023235"/>
    </source>
</evidence>
<keyword evidence="4 5" id="KW-0413">Isomerase</keyword>
<keyword evidence="3 5" id="KW-0697">Rotamase</keyword>
<reference evidence="8" key="1">
    <citation type="journal article" date="2017" name="Proc. Natl. Acad. Sci. U.S.A.">
        <title>Simulation of Deepwater Horizon oil plume reveals substrate specialization within a complex community of hydrocarbon-degraders.</title>
        <authorList>
            <person name="Hu P."/>
            <person name="Dubinsky E.A."/>
            <person name="Probst A.J."/>
            <person name="Wang J."/>
            <person name="Sieber C.M.K."/>
            <person name="Tom L.M."/>
            <person name="Gardinali P."/>
            <person name="Banfield J.F."/>
            <person name="Atlas R.M."/>
            <person name="Andersen G.L."/>
        </authorList>
    </citation>
    <scope>NUCLEOTIDE SEQUENCE [LARGE SCALE GENOMIC DNA]</scope>
</reference>
<name>A0A1Y5F5X3_9BACT</name>
<dbReference type="InterPro" id="IPR002130">
    <property type="entry name" value="Cyclophilin-type_PPIase_dom"/>
</dbReference>
<dbReference type="GO" id="GO:0003755">
    <property type="term" value="F:peptidyl-prolyl cis-trans isomerase activity"/>
    <property type="evidence" value="ECO:0007669"/>
    <property type="project" value="UniProtKB-UniRule"/>
</dbReference>
<dbReference type="PRINTS" id="PR00153">
    <property type="entry name" value="CSAPPISMRASE"/>
</dbReference>
<feature type="domain" description="PPIase cyclophilin-type" evidence="6">
    <location>
        <begin position="24"/>
        <end position="142"/>
    </location>
</feature>
<evidence type="ECO:0000256" key="2">
    <source>
        <dbReference type="ARBA" id="ARBA00007365"/>
    </source>
</evidence>
<evidence type="ECO:0000256" key="5">
    <source>
        <dbReference type="RuleBase" id="RU363019"/>
    </source>
</evidence>
<evidence type="ECO:0000259" key="6">
    <source>
        <dbReference type="PROSITE" id="PS50072"/>
    </source>
</evidence>
<dbReference type="PIRSF" id="PIRSF001467">
    <property type="entry name" value="Peptidylpro_ismrse"/>
    <property type="match status" value="1"/>
</dbReference>
<comment type="similarity">
    <text evidence="2 5">Belongs to the cyclophilin-type PPIase family.</text>
</comment>
<dbReference type="SUPFAM" id="SSF50891">
    <property type="entry name" value="Cyclophilin-like"/>
    <property type="match status" value="1"/>
</dbReference>